<feature type="transmembrane region" description="Helical" evidence="10">
    <location>
        <begin position="922"/>
        <end position="939"/>
    </location>
</feature>
<dbReference type="SMART" id="SM00356">
    <property type="entry name" value="ZnF_C3H1"/>
    <property type="match status" value="3"/>
</dbReference>
<feature type="region of interest" description="Disordered" evidence="9">
    <location>
        <begin position="1"/>
        <end position="58"/>
    </location>
</feature>
<feature type="zinc finger region" description="C3H1-type" evidence="8">
    <location>
        <begin position="139"/>
        <end position="166"/>
    </location>
</feature>
<keyword evidence="7 10" id="KW-0472">Membrane</keyword>
<feature type="transmembrane region" description="Helical" evidence="10">
    <location>
        <begin position="781"/>
        <end position="798"/>
    </location>
</feature>
<feature type="transmembrane region" description="Helical" evidence="10">
    <location>
        <begin position="749"/>
        <end position="769"/>
    </location>
</feature>
<accession>A0AA39M6F6</accession>
<evidence type="ECO:0000259" key="11">
    <source>
        <dbReference type="PROSITE" id="PS50103"/>
    </source>
</evidence>
<feature type="zinc finger region" description="C3H1-type" evidence="8">
    <location>
        <begin position="197"/>
        <end position="218"/>
    </location>
</feature>
<dbReference type="Pfam" id="PF00642">
    <property type="entry name" value="zf-CCCH"/>
    <property type="match status" value="1"/>
</dbReference>
<feature type="compositionally biased region" description="Basic and acidic residues" evidence="9">
    <location>
        <begin position="347"/>
        <end position="382"/>
    </location>
</feature>
<comment type="caution">
    <text evidence="13">The sequence shown here is derived from an EMBL/GenBank/DDBJ whole genome shotgun (WGS) entry which is preliminary data.</text>
</comment>
<keyword evidence="14" id="KW-1185">Reference proteome</keyword>
<keyword evidence="3 8" id="KW-0479">Metal-binding</keyword>
<keyword evidence="5 8" id="KW-0862">Zinc</keyword>
<feature type="region of interest" description="Disordered" evidence="9">
    <location>
        <begin position="1138"/>
        <end position="1165"/>
    </location>
</feature>
<dbReference type="CDD" id="cd07042">
    <property type="entry name" value="STAS_SulP_like_sulfate_transporter"/>
    <property type="match status" value="1"/>
</dbReference>
<gene>
    <name evidence="13" type="ORF">QR680_007629</name>
</gene>
<feature type="domain" description="STAS" evidence="12">
    <location>
        <begin position="1016"/>
        <end position="1130"/>
    </location>
</feature>
<dbReference type="EMBL" id="JAUCMV010000001">
    <property type="protein sequence ID" value="KAK0422538.1"/>
    <property type="molecule type" value="Genomic_DNA"/>
</dbReference>
<dbReference type="InterPro" id="IPR002645">
    <property type="entry name" value="STAS_dom"/>
</dbReference>
<dbReference type="Gene3D" id="4.10.1000.10">
    <property type="entry name" value="Zinc finger, CCCH-type"/>
    <property type="match status" value="1"/>
</dbReference>
<feature type="domain" description="C3H1-type" evidence="11">
    <location>
        <begin position="139"/>
        <end position="166"/>
    </location>
</feature>
<dbReference type="SUPFAM" id="SSF90229">
    <property type="entry name" value="CCCH zinc finger"/>
    <property type="match status" value="3"/>
</dbReference>
<feature type="zinc finger region" description="C3H1-type" evidence="8">
    <location>
        <begin position="169"/>
        <end position="196"/>
    </location>
</feature>
<evidence type="ECO:0008006" key="15">
    <source>
        <dbReference type="Google" id="ProtNLM"/>
    </source>
</evidence>
<feature type="domain" description="C3H1-type" evidence="11">
    <location>
        <begin position="197"/>
        <end position="218"/>
    </location>
</feature>
<sequence>MLSDVADPGVNERQPARELEEGEIPSDEDDGILEGGEKASQSFDKRSPLTPTKVPNAYSEYRRHTPQYTEPHFWSVEQHPVIEDFSMDTSVYGRKESSAERKGRKRPVDLDDPTSPTFFDCSYSQSIESALNRSTSSKRISYPVCKFFRQGFCRNGDLCHLSHDVRDSPCKPELCAFYKQGYCRRGLLCKFLHGEYPCKAFHKGECSKDPCPYSHKPLNDFSKELLDKLLAKETQNTPKPEVPLLPLSMRTPIKFGLPPPAAKESPVKFERNSEIVFKLGGSASSSRENLQDVVGADSLEGLANEAASMVNIRGESSSSAFNINDMLAQFLNGGGSGETETEAEASVTHDAESPASPDETKRKKSVAEEPAEGTERELKKKSSPDLLKGYGYVNESKSAAAMEANAFEENLRRAAEVSNAREYPEPLVAPYQPPLYAPVAPFPVYSSPNGYFFEPVLEVAPFPEGDAQDVDDRPYCQPQVAIQLHWPAAIYFPSMSSENPVAIRIDRRAYNQKTFDEEYGYNKPPSGFRIFARSLLRGKFASKAAWKGRIRTWFPPVKWLSSYKICSDLPVDLIAGITVCILCVPQAMAYAALANLPPVLGLYTSFFPTILYSVLGTSKHIALGMFAVASLMTGQTIEKHRHLLSRVDESGNSTTLSPDDQTAQDIQLACVITFCVGIAFTVMVVLQLHVFTVYLSDSLIAGFTTAAACHVFMSQLPKLFGLNVVEGNGPLALIHVFIAMCRQLPSFNWVDVVISAITIILLVSSKVFLKPGCLGIPKMPVPTEFISIVVVTVISWAINLEKRFGVVVVGTIPTGFPTPKPPMVSLFFDIIVDSISIAIVIFGVTYSVGKSFAKKHHYEVVGAQELRALAFIHVASSFFQCIPSSASLSRSTVSSQLGASSQVFALISSAVMLAVILFFGKFLYHLPMSVLASVIIVALQKMLFQPSELPRIFRISKIDFLVWMVSFWTTLLWGLSEGLAVAIAFSLLTVIIQIQFPHVVEMWQVDSTELFRDRQRYTKLTKCKEFVVMRYDAPLIFVNSERFRSEVHKLIIQTKDLNHFIIEASGFTQIDRAGVEMLRDVFEELDSLGISVSIVAAKSAVRELFEKCELHEFVPKEHFYPTTVDAVRMIEEGVIDLPKSSESESGTQEDTLDSDSRQFFTDNEC</sequence>
<comment type="subcellular location">
    <subcellularLocation>
        <location evidence="1">Membrane</location>
        <topology evidence="1">Multi-pass membrane protein</topology>
    </subcellularLocation>
</comment>
<dbReference type="SUPFAM" id="SSF52091">
    <property type="entry name" value="SpoIIaa-like"/>
    <property type="match status" value="1"/>
</dbReference>
<dbReference type="Pfam" id="PF00916">
    <property type="entry name" value="Sulfate_transp"/>
    <property type="match status" value="1"/>
</dbReference>
<evidence type="ECO:0000259" key="12">
    <source>
        <dbReference type="PROSITE" id="PS50801"/>
    </source>
</evidence>
<evidence type="ECO:0000256" key="3">
    <source>
        <dbReference type="ARBA" id="ARBA00022723"/>
    </source>
</evidence>
<evidence type="ECO:0000256" key="9">
    <source>
        <dbReference type="SAM" id="MobiDB-lite"/>
    </source>
</evidence>
<feature type="transmembrane region" description="Helical" evidence="10">
    <location>
        <begin position="600"/>
        <end position="622"/>
    </location>
</feature>
<reference evidence="13" key="1">
    <citation type="submission" date="2023-06" db="EMBL/GenBank/DDBJ databases">
        <title>Genomic analysis of the entomopathogenic nematode Steinernema hermaphroditum.</title>
        <authorList>
            <person name="Schwarz E.M."/>
            <person name="Heppert J.K."/>
            <person name="Baniya A."/>
            <person name="Schwartz H.T."/>
            <person name="Tan C.-H."/>
            <person name="Antoshechkin I."/>
            <person name="Sternberg P.W."/>
            <person name="Goodrich-Blair H."/>
            <person name="Dillman A.R."/>
        </authorList>
    </citation>
    <scope>NUCLEOTIDE SEQUENCE</scope>
    <source>
        <strain evidence="13">PS9179</strain>
        <tissue evidence="13">Whole animal</tissue>
    </source>
</reference>
<evidence type="ECO:0000256" key="5">
    <source>
        <dbReference type="ARBA" id="ARBA00022833"/>
    </source>
</evidence>
<protein>
    <recommendedName>
        <fullName evidence="15">STAS domain-containing protein</fullName>
    </recommendedName>
</protein>
<feature type="domain" description="C3H1-type" evidence="11">
    <location>
        <begin position="169"/>
        <end position="196"/>
    </location>
</feature>
<dbReference type="PROSITE" id="PS01130">
    <property type="entry name" value="SLC26A"/>
    <property type="match status" value="1"/>
</dbReference>
<dbReference type="Proteomes" id="UP001175271">
    <property type="component" value="Unassembled WGS sequence"/>
</dbReference>
<evidence type="ECO:0000256" key="6">
    <source>
        <dbReference type="ARBA" id="ARBA00022989"/>
    </source>
</evidence>
<evidence type="ECO:0000313" key="14">
    <source>
        <dbReference type="Proteomes" id="UP001175271"/>
    </source>
</evidence>
<keyword evidence="4 8" id="KW-0863">Zinc-finger</keyword>
<dbReference type="NCBIfam" id="TIGR00815">
    <property type="entry name" value="sulP"/>
    <property type="match status" value="1"/>
</dbReference>
<dbReference type="AlphaFoldDB" id="A0AA39M6F6"/>
<dbReference type="GO" id="GO:0016020">
    <property type="term" value="C:membrane"/>
    <property type="evidence" value="ECO:0007669"/>
    <property type="project" value="UniProtKB-SubCell"/>
</dbReference>
<dbReference type="PROSITE" id="PS50801">
    <property type="entry name" value="STAS"/>
    <property type="match status" value="1"/>
</dbReference>
<feature type="transmembrane region" description="Helical" evidence="10">
    <location>
        <begin position="666"/>
        <end position="686"/>
    </location>
</feature>
<evidence type="ECO:0000256" key="8">
    <source>
        <dbReference type="PROSITE-ProRule" id="PRU00723"/>
    </source>
</evidence>
<dbReference type="InterPro" id="IPR000571">
    <property type="entry name" value="Znf_CCCH"/>
</dbReference>
<evidence type="ECO:0000313" key="13">
    <source>
        <dbReference type="EMBL" id="KAK0422538.1"/>
    </source>
</evidence>
<dbReference type="InterPro" id="IPR011547">
    <property type="entry name" value="SLC26A/SulP_dom"/>
</dbReference>
<dbReference type="GO" id="GO:0008270">
    <property type="term" value="F:zinc ion binding"/>
    <property type="evidence" value="ECO:0007669"/>
    <property type="project" value="UniProtKB-KW"/>
</dbReference>
<organism evidence="13 14">
    <name type="scientific">Steinernema hermaphroditum</name>
    <dbReference type="NCBI Taxonomy" id="289476"/>
    <lineage>
        <taxon>Eukaryota</taxon>
        <taxon>Metazoa</taxon>
        <taxon>Ecdysozoa</taxon>
        <taxon>Nematoda</taxon>
        <taxon>Chromadorea</taxon>
        <taxon>Rhabditida</taxon>
        <taxon>Tylenchina</taxon>
        <taxon>Panagrolaimomorpha</taxon>
        <taxon>Strongyloidoidea</taxon>
        <taxon>Steinernematidae</taxon>
        <taxon>Steinernema</taxon>
    </lineage>
</organism>
<proteinExistence type="predicted"/>
<keyword evidence="2 10" id="KW-0812">Transmembrane</keyword>
<feature type="transmembrane region" description="Helical" evidence="10">
    <location>
        <begin position="897"/>
        <end position="916"/>
    </location>
</feature>
<dbReference type="GO" id="GO:0008271">
    <property type="term" value="F:secondary active sulfate transmembrane transporter activity"/>
    <property type="evidence" value="ECO:0007669"/>
    <property type="project" value="InterPro"/>
</dbReference>
<name>A0AA39M6F6_9BILA</name>
<evidence type="ECO:0000256" key="4">
    <source>
        <dbReference type="ARBA" id="ARBA00022771"/>
    </source>
</evidence>
<dbReference type="PANTHER" id="PTHR11814">
    <property type="entry name" value="SULFATE TRANSPORTER"/>
    <property type="match status" value="1"/>
</dbReference>
<evidence type="ECO:0000256" key="2">
    <source>
        <dbReference type="ARBA" id="ARBA00022692"/>
    </source>
</evidence>
<dbReference type="PROSITE" id="PS50103">
    <property type="entry name" value="ZF_C3H1"/>
    <property type="match status" value="3"/>
</dbReference>
<keyword evidence="6 10" id="KW-1133">Transmembrane helix</keyword>
<dbReference type="Gene3D" id="3.30.750.24">
    <property type="entry name" value="STAS domain"/>
    <property type="match status" value="1"/>
</dbReference>
<dbReference type="InterPro" id="IPR036513">
    <property type="entry name" value="STAS_dom_sf"/>
</dbReference>
<feature type="compositionally biased region" description="Acidic residues" evidence="9">
    <location>
        <begin position="20"/>
        <end position="32"/>
    </location>
</feature>
<evidence type="ECO:0000256" key="7">
    <source>
        <dbReference type="ARBA" id="ARBA00023136"/>
    </source>
</evidence>
<evidence type="ECO:0000256" key="10">
    <source>
        <dbReference type="SAM" id="Phobius"/>
    </source>
</evidence>
<evidence type="ECO:0000256" key="1">
    <source>
        <dbReference type="ARBA" id="ARBA00004141"/>
    </source>
</evidence>
<feature type="region of interest" description="Disordered" evidence="9">
    <location>
        <begin position="332"/>
        <end position="382"/>
    </location>
</feature>
<dbReference type="InterPro" id="IPR036855">
    <property type="entry name" value="Znf_CCCH_sf"/>
</dbReference>
<dbReference type="Pfam" id="PF01740">
    <property type="entry name" value="STAS"/>
    <property type="match status" value="1"/>
</dbReference>
<feature type="transmembrane region" description="Helical" evidence="10">
    <location>
        <begin position="826"/>
        <end position="848"/>
    </location>
</feature>
<feature type="transmembrane region" description="Helical" evidence="10">
    <location>
        <begin position="960"/>
        <end position="988"/>
    </location>
</feature>
<dbReference type="InterPro" id="IPR001902">
    <property type="entry name" value="SLC26A/SulP_fam"/>
</dbReference>
<dbReference type="InterPro" id="IPR018045">
    <property type="entry name" value="S04_transporter_CS"/>
</dbReference>